<dbReference type="RefSeq" id="WP_029284488.1">
    <property type="nucleotide sequence ID" value="NZ_JNVC02000005.1"/>
</dbReference>
<dbReference type="AlphaFoldDB" id="A0A084GXG0"/>
<dbReference type="Proteomes" id="UP000028549">
    <property type="component" value="Unassembled WGS sequence"/>
</dbReference>
<dbReference type="OrthoDB" id="2655258at2"/>
<accession>A0A084GXG0</accession>
<proteinExistence type="predicted"/>
<dbReference type="EMBL" id="JNVC02000005">
    <property type="protein sequence ID" value="KEZ52022.1"/>
    <property type="molecule type" value="Genomic_DNA"/>
</dbReference>
<evidence type="ECO:0000313" key="1">
    <source>
        <dbReference type="EMBL" id="KEZ52022.1"/>
    </source>
</evidence>
<evidence type="ECO:0000313" key="2">
    <source>
        <dbReference type="Proteomes" id="UP000028549"/>
    </source>
</evidence>
<gene>
    <name evidence="1" type="ORF">GS18_0213090</name>
</gene>
<protein>
    <submittedName>
        <fullName evidence="1">Uncharacterized protein</fullName>
    </submittedName>
</protein>
<reference evidence="1 2" key="1">
    <citation type="journal article" date="2005" name="Int. J. Syst. Evol. Microbiol.">
        <title>Bacillus cibi sp. nov., isolated from jeotgal, a traditional Korean fermented seafood.</title>
        <authorList>
            <person name="Yoon J.H."/>
            <person name="Lee C.H."/>
            <person name="Oh T.K."/>
        </authorList>
    </citation>
    <scope>NUCLEOTIDE SEQUENCE [LARGE SCALE GENOMIC DNA]</scope>
    <source>
        <strain evidence="1 2">DSM 16189</strain>
    </source>
</reference>
<organism evidence="1 2">
    <name type="scientific">Metabacillus indicus</name>
    <name type="common">Bacillus indicus</name>
    <dbReference type="NCBI Taxonomy" id="246786"/>
    <lineage>
        <taxon>Bacteria</taxon>
        <taxon>Bacillati</taxon>
        <taxon>Bacillota</taxon>
        <taxon>Bacilli</taxon>
        <taxon>Bacillales</taxon>
        <taxon>Bacillaceae</taxon>
        <taxon>Metabacillus</taxon>
    </lineage>
</organism>
<keyword evidence="2" id="KW-1185">Reference proteome</keyword>
<comment type="caution">
    <text evidence="1">The sequence shown here is derived from an EMBL/GenBank/DDBJ whole genome shotgun (WGS) entry which is preliminary data.</text>
</comment>
<sequence length="110" mass="12560">MLSKTSSAVVTFLFLTLFIAMMAYLDTPQAKSDETVTFPIAAEEEDQETAAWESQLVTVYEDKKIGTKWEDGYRVETYQEFEVVKDSDGKTVDVRPTGNYSYLKYKGDEE</sequence>
<name>A0A084GXG0_METID</name>